<dbReference type="EMBL" id="LAZR01033412">
    <property type="protein sequence ID" value="KKL48166.1"/>
    <property type="molecule type" value="Genomic_DNA"/>
</dbReference>
<sequence>MSRSTTQTSDAMTLIQHVWDTCLPGSWSRLNSAMAVAVRLAIEAKLHFALADFSRIEQAMRVHRWCGAAGGEIWYNLAIKSRHGSAIAAFEQWKSRRPFLVLPTSRDRTKLRLHIGARFTWHRELKSAEEVTVTSFAADQTHVIA</sequence>
<reference evidence="1" key="1">
    <citation type="journal article" date="2015" name="Nature">
        <title>Complex archaea that bridge the gap between prokaryotes and eukaryotes.</title>
        <authorList>
            <person name="Spang A."/>
            <person name="Saw J.H."/>
            <person name="Jorgensen S.L."/>
            <person name="Zaremba-Niedzwiedzka K."/>
            <person name="Martijn J."/>
            <person name="Lind A.E."/>
            <person name="van Eijk R."/>
            <person name="Schleper C."/>
            <person name="Guy L."/>
            <person name="Ettema T.J."/>
        </authorList>
    </citation>
    <scope>NUCLEOTIDE SEQUENCE</scope>
</reference>
<protein>
    <submittedName>
        <fullName evidence="1">Uncharacterized protein</fullName>
    </submittedName>
</protein>
<evidence type="ECO:0000313" key="1">
    <source>
        <dbReference type="EMBL" id="KKL48166.1"/>
    </source>
</evidence>
<gene>
    <name evidence="1" type="ORF">LCGC14_2328280</name>
</gene>
<feature type="non-terminal residue" evidence="1">
    <location>
        <position position="145"/>
    </location>
</feature>
<dbReference type="AlphaFoldDB" id="A0A0F9D361"/>
<name>A0A0F9D361_9ZZZZ</name>
<comment type="caution">
    <text evidence="1">The sequence shown here is derived from an EMBL/GenBank/DDBJ whole genome shotgun (WGS) entry which is preliminary data.</text>
</comment>
<organism evidence="1">
    <name type="scientific">marine sediment metagenome</name>
    <dbReference type="NCBI Taxonomy" id="412755"/>
    <lineage>
        <taxon>unclassified sequences</taxon>
        <taxon>metagenomes</taxon>
        <taxon>ecological metagenomes</taxon>
    </lineage>
</organism>
<proteinExistence type="predicted"/>
<accession>A0A0F9D361</accession>